<evidence type="ECO:0000313" key="5">
    <source>
        <dbReference type="EMBL" id="JAT29803.1"/>
    </source>
</evidence>
<organism evidence="5">
    <name type="scientific">Graphocephala atropunctata</name>
    <dbReference type="NCBI Taxonomy" id="36148"/>
    <lineage>
        <taxon>Eukaryota</taxon>
        <taxon>Metazoa</taxon>
        <taxon>Ecdysozoa</taxon>
        <taxon>Arthropoda</taxon>
        <taxon>Hexapoda</taxon>
        <taxon>Insecta</taxon>
        <taxon>Pterygota</taxon>
        <taxon>Neoptera</taxon>
        <taxon>Paraneoptera</taxon>
        <taxon>Hemiptera</taxon>
        <taxon>Auchenorrhyncha</taxon>
        <taxon>Membracoidea</taxon>
        <taxon>Cicadellidae</taxon>
        <taxon>Cicadellinae</taxon>
        <taxon>Cicadellini</taxon>
        <taxon>Graphocephala</taxon>
    </lineage>
</organism>
<feature type="binding site" evidence="1">
    <location>
        <position position="148"/>
    </location>
    <ligand>
        <name>Zn(2+)</name>
        <dbReference type="ChEBI" id="CHEBI:29105"/>
        <note>catalytic</note>
    </ligand>
</feature>
<dbReference type="AlphaFoldDB" id="A0A1B6M1K6"/>
<dbReference type="SMART" id="SM00235">
    <property type="entry name" value="ZnMc"/>
    <property type="match status" value="1"/>
</dbReference>
<keyword evidence="1 2" id="KW-0862">Zinc</keyword>
<dbReference type="PANTHER" id="PTHR10127">
    <property type="entry name" value="DISCOIDIN, CUB, EGF, LAMININ , AND ZINC METALLOPROTEASE DOMAIN CONTAINING"/>
    <property type="match status" value="1"/>
</dbReference>
<comment type="cofactor">
    <cofactor evidence="1 2">
        <name>Zn(2+)</name>
        <dbReference type="ChEBI" id="CHEBI:29105"/>
    </cofactor>
    <text evidence="1 2">Binds 1 zinc ion per subunit.</text>
</comment>
<dbReference type="Pfam" id="PF01400">
    <property type="entry name" value="Astacin"/>
    <property type="match status" value="1"/>
</dbReference>
<accession>A0A1B6M1K6</accession>
<dbReference type="GO" id="GO:0006508">
    <property type="term" value="P:proteolysis"/>
    <property type="evidence" value="ECO:0007669"/>
    <property type="project" value="UniProtKB-KW"/>
</dbReference>
<dbReference type="InterPro" id="IPR006026">
    <property type="entry name" value="Peptidase_Metallo"/>
</dbReference>
<keyword evidence="3" id="KW-1133">Transmembrane helix</keyword>
<dbReference type="Gene3D" id="3.40.390.10">
    <property type="entry name" value="Collagenase (Catalytic Domain)"/>
    <property type="match status" value="1"/>
</dbReference>
<feature type="domain" description="Peptidase M12A" evidence="4">
    <location>
        <begin position="47"/>
        <end position="240"/>
    </location>
</feature>
<protein>
    <recommendedName>
        <fullName evidence="2">Metalloendopeptidase</fullName>
        <ecNumber evidence="2">3.4.24.-</ecNumber>
    </recommendedName>
</protein>
<comment type="caution">
    <text evidence="1">Lacks conserved residue(s) required for the propagation of feature annotation.</text>
</comment>
<dbReference type="PANTHER" id="PTHR10127:SF883">
    <property type="entry name" value="ZINC METALLOPROTEINASE NAS-8"/>
    <property type="match status" value="1"/>
</dbReference>
<dbReference type="SUPFAM" id="SSF55486">
    <property type="entry name" value="Metalloproteases ('zincins'), catalytic domain"/>
    <property type="match status" value="1"/>
</dbReference>
<dbReference type="InterPro" id="IPR024079">
    <property type="entry name" value="MetalloPept_cat_dom_sf"/>
</dbReference>
<feature type="transmembrane region" description="Helical" evidence="3">
    <location>
        <begin position="12"/>
        <end position="32"/>
    </location>
</feature>
<dbReference type="EMBL" id="GEBQ01010174">
    <property type="protein sequence ID" value="JAT29803.1"/>
    <property type="molecule type" value="Transcribed_RNA"/>
</dbReference>
<dbReference type="GO" id="GO:0008270">
    <property type="term" value="F:zinc ion binding"/>
    <property type="evidence" value="ECO:0007669"/>
    <property type="project" value="UniProtKB-UniRule"/>
</dbReference>
<evidence type="ECO:0000256" key="2">
    <source>
        <dbReference type="RuleBase" id="RU361183"/>
    </source>
</evidence>
<dbReference type="InterPro" id="IPR001506">
    <property type="entry name" value="Peptidase_M12A"/>
</dbReference>
<keyword evidence="1 2" id="KW-0645">Protease</keyword>
<keyword evidence="3" id="KW-0472">Membrane</keyword>
<dbReference type="EC" id="3.4.24.-" evidence="2"/>
<dbReference type="PRINTS" id="PR00480">
    <property type="entry name" value="ASTACIN"/>
</dbReference>
<dbReference type="GO" id="GO:0004222">
    <property type="term" value="F:metalloendopeptidase activity"/>
    <property type="evidence" value="ECO:0007669"/>
    <property type="project" value="UniProtKB-UniRule"/>
</dbReference>
<evidence type="ECO:0000259" key="4">
    <source>
        <dbReference type="PROSITE" id="PS51864"/>
    </source>
</evidence>
<reference evidence="5" key="1">
    <citation type="submission" date="2015-11" db="EMBL/GenBank/DDBJ databases">
        <title>De novo transcriptome assembly of four potential Pierce s Disease insect vectors from Arizona vineyards.</title>
        <authorList>
            <person name="Tassone E.E."/>
        </authorList>
    </citation>
    <scope>NUCLEOTIDE SEQUENCE</scope>
</reference>
<keyword evidence="1 2" id="KW-0482">Metalloprotease</keyword>
<dbReference type="PROSITE" id="PS51864">
    <property type="entry name" value="ASTACIN"/>
    <property type="match status" value="1"/>
</dbReference>
<feature type="binding site" evidence="1">
    <location>
        <position position="154"/>
    </location>
    <ligand>
        <name>Zn(2+)</name>
        <dbReference type="ChEBI" id="CHEBI:29105"/>
        <note>catalytic</note>
    </ligand>
</feature>
<keyword evidence="3" id="KW-0812">Transmembrane</keyword>
<keyword evidence="1 2" id="KW-0378">Hydrolase</keyword>
<gene>
    <name evidence="5" type="ORF">g.15538</name>
</gene>
<proteinExistence type="predicted"/>
<keyword evidence="1 2" id="KW-0479">Metal-binding</keyword>
<feature type="binding site" evidence="1">
    <location>
        <position position="144"/>
    </location>
    <ligand>
        <name>Zn(2+)</name>
        <dbReference type="ChEBI" id="CHEBI:29105"/>
        <note>catalytic</note>
    </ligand>
</feature>
<evidence type="ECO:0000256" key="1">
    <source>
        <dbReference type="PROSITE-ProRule" id="PRU01211"/>
    </source>
</evidence>
<feature type="non-terminal residue" evidence="5">
    <location>
        <position position="1"/>
    </location>
</feature>
<name>A0A1B6M1K6_9HEMI</name>
<feature type="active site" evidence="1">
    <location>
        <position position="145"/>
    </location>
</feature>
<evidence type="ECO:0000256" key="3">
    <source>
        <dbReference type="SAM" id="Phobius"/>
    </source>
</evidence>
<sequence length="272" mass="32083">TLQFFGTQFLKMSIYCMGFVSVIVALFTLTLITEANLVRESLSETEKTYLRDKRLMEWSVKNNMTIYYTIDSSFSPMEKEYIYDKIDKYSGYSCVRWYPSIPGKMISVKILPSQSTCHTRQGGKVNTTEVFLLKECFKESWVMHEISHAMGFGHEHQRRDRNCFMDVDQIHLENSDYYLIPNIDTSFPYDWTSVTHFRFRDTFKPRRDALQVFGTNETRFGAYERLSSMDIWKLNYYFCGGEHYCDHFPGHCKKSQDWVSANSRECMKATVV</sequence>